<proteinExistence type="predicted"/>
<dbReference type="Proteomes" id="UP000000379">
    <property type="component" value="Chromosome"/>
</dbReference>
<keyword evidence="1" id="KW-0472">Membrane</keyword>
<organism evidence="2 3">
    <name type="scientific">Truepera radiovictrix (strain DSM 17093 / CIP 108686 / LMG 22925 / RQ-24)</name>
    <dbReference type="NCBI Taxonomy" id="649638"/>
    <lineage>
        <taxon>Bacteria</taxon>
        <taxon>Thermotogati</taxon>
        <taxon>Deinococcota</taxon>
        <taxon>Deinococci</taxon>
        <taxon>Trueperales</taxon>
        <taxon>Trueperaceae</taxon>
        <taxon>Truepera</taxon>
    </lineage>
</organism>
<keyword evidence="3" id="KW-1185">Reference proteome</keyword>
<gene>
    <name evidence="2" type="ordered locus">Trad_0282</name>
</gene>
<accession>D7CR22</accession>
<protein>
    <submittedName>
        <fullName evidence="2">Uncharacterized protein</fullName>
    </submittedName>
</protein>
<dbReference type="EMBL" id="CP002049">
    <property type="protein sequence ID" value="ADI13422.1"/>
    <property type="molecule type" value="Genomic_DNA"/>
</dbReference>
<feature type="transmembrane region" description="Helical" evidence="1">
    <location>
        <begin position="66"/>
        <end position="86"/>
    </location>
</feature>
<keyword evidence="1" id="KW-1133">Transmembrane helix</keyword>
<reference evidence="3" key="1">
    <citation type="submission" date="2010-05" db="EMBL/GenBank/DDBJ databases">
        <title>The complete genome of Truepera radiovictris DSM 17093.</title>
        <authorList>
            <consortium name="US DOE Joint Genome Institute (JGI-PGF)"/>
            <person name="Lucas S."/>
            <person name="Copeland A."/>
            <person name="Lapidus A."/>
            <person name="Glavina del Rio T."/>
            <person name="Dalin E."/>
            <person name="Tice H."/>
            <person name="Bruce D."/>
            <person name="Goodwin L."/>
            <person name="Pitluck S."/>
            <person name="Kyrpides N."/>
            <person name="Mavromatis K."/>
            <person name="Ovchinnikova G."/>
            <person name="Munk A.C."/>
            <person name="Detter J.C."/>
            <person name="Han C."/>
            <person name="Tapia R."/>
            <person name="Land M."/>
            <person name="Hauser L."/>
            <person name="Markowitz V."/>
            <person name="Cheng J.-F."/>
            <person name="Hugenholtz P."/>
            <person name="Woyke T."/>
            <person name="Wu D."/>
            <person name="Tindall B."/>
            <person name="Pomrenke H.G."/>
            <person name="Brambilla E."/>
            <person name="Klenk H.-P."/>
            <person name="Eisen J.A."/>
        </authorList>
    </citation>
    <scope>NUCLEOTIDE SEQUENCE [LARGE SCALE GENOMIC DNA]</scope>
    <source>
        <strain evidence="3">DSM 17093 / CIP 108686 / LMG 22925 / RQ-24</strain>
    </source>
</reference>
<name>D7CR22_TRURR</name>
<feature type="transmembrane region" description="Helical" evidence="1">
    <location>
        <begin position="33"/>
        <end position="54"/>
    </location>
</feature>
<keyword evidence="1" id="KW-0812">Transmembrane</keyword>
<reference evidence="2 3" key="2">
    <citation type="journal article" date="2011" name="Stand. Genomic Sci.">
        <title>Complete genome sequence of Truepera radiovictrix type strain (RQ-24).</title>
        <authorList>
            <person name="Ivanova N."/>
            <person name="Rohde C."/>
            <person name="Munk C."/>
            <person name="Nolan M."/>
            <person name="Lucas S."/>
            <person name="Del Rio T.G."/>
            <person name="Tice H."/>
            <person name="Deshpande S."/>
            <person name="Cheng J.F."/>
            <person name="Tapia R."/>
            <person name="Han C."/>
            <person name="Goodwin L."/>
            <person name="Pitluck S."/>
            <person name="Liolios K."/>
            <person name="Mavromatis K."/>
            <person name="Mikhailova N."/>
            <person name="Pati A."/>
            <person name="Chen A."/>
            <person name="Palaniappan K."/>
            <person name="Land M."/>
            <person name="Hauser L."/>
            <person name="Chang Y.J."/>
            <person name="Jeffries C.D."/>
            <person name="Brambilla E."/>
            <person name="Rohde M."/>
            <person name="Goker M."/>
            <person name="Tindall B.J."/>
            <person name="Woyke T."/>
            <person name="Bristow J."/>
            <person name="Eisen J.A."/>
            <person name="Markowitz V."/>
            <person name="Hugenholtz P."/>
            <person name="Kyrpides N.C."/>
            <person name="Klenk H.P."/>
            <person name="Lapidus A."/>
        </authorList>
    </citation>
    <scope>NUCLEOTIDE SEQUENCE [LARGE SCALE GENOMIC DNA]</scope>
    <source>
        <strain evidence="3">DSM 17093 / CIP 108686 / LMG 22925 / RQ-24</strain>
    </source>
</reference>
<evidence type="ECO:0000313" key="3">
    <source>
        <dbReference type="Proteomes" id="UP000000379"/>
    </source>
</evidence>
<dbReference type="HOGENOM" id="CLU_2439927_0_0_0"/>
<evidence type="ECO:0000313" key="2">
    <source>
        <dbReference type="EMBL" id="ADI13422.1"/>
    </source>
</evidence>
<dbReference type="AlphaFoldDB" id="D7CR22"/>
<feature type="transmembrane region" description="Helical" evidence="1">
    <location>
        <begin position="9"/>
        <end position="27"/>
    </location>
</feature>
<dbReference type="KEGG" id="tra:Trad_0282"/>
<evidence type="ECO:0000256" key="1">
    <source>
        <dbReference type="SAM" id="Phobius"/>
    </source>
</evidence>
<sequence length="90" mass="9943">MQKKLLKIYPYVMGGYTLITLVGALYIATEGAFILAATFTSLAVGTGILSWGSFRFGNKHNIPQPWLRVATFFSFLALVLFLTSVASTRY</sequence>